<sequence length="203" mass="22842">MIKCNVTVCGTISKAAIVRTNNENKAFTAFAVNCVIPARNGIDKTVEISVAKDGEEYNRADYTVGKRVEISGVLTFKKRGNNLYFNMSASSVNLTVASNEDSIKGEMLFRGKTGKNIEEKTDKKGKNFLQFSAFSAEKVNDGFEYLWVRFLGFDREREEWLQPQTGIEAKGELELSIYNDKLNIACKVSEMSEYVKQPYNPNN</sequence>
<name>A0A3R6DH34_9BACT</name>
<evidence type="ECO:0000313" key="2">
    <source>
        <dbReference type="Proteomes" id="UP000286260"/>
    </source>
</evidence>
<proteinExistence type="predicted"/>
<reference evidence="1 2" key="1">
    <citation type="submission" date="2018-08" db="EMBL/GenBank/DDBJ databases">
        <title>A genome reference for cultivated species of the human gut microbiota.</title>
        <authorList>
            <person name="Zou Y."/>
            <person name="Xue W."/>
            <person name="Luo G."/>
        </authorList>
    </citation>
    <scope>NUCLEOTIDE SEQUENCE [LARGE SCALE GENOMIC DNA]</scope>
    <source>
        <strain evidence="1 2">AM34-17</strain>
    </source>
</reference>
<protein>
    <submittedName>
        <fullName evidence="1">Uncharacterized protein</fullName>
    </submittedName>
</protein>
<evidence type="ECO:0000313" key="1">
    <source>
        <dbReference type="EMBL" id="RHC86012.1"/>
    </source>
</evidence>
<gene>
    <name evidence="1" type="ORF">DW828_08650</name>
</gene>
<dbReference type="EMBL" id="QSII01000009">
    <property type="protein sequence ID" value="RHC86012.1"/>
    <property type="molecule type" value="Genomic_DNA"/>
</dbReference>
<dbReference type="AlphaFoldDB" id="A0A3R6DH34"/>
<organism evidence="1 2">
    <name type="scientific">Parabacteroides merdae</name>
    <dbReference type="NCBI Taxonomy" id="46503"/>
    <lineage>
        <taxon>Bacteria</taxon>
        <taxon>Pseudomonadati</taxon>
        <taxon>Bacteroidota</taxon>
        <taxon>Bacteroidia</taxon>
        <taxon>Bacteroidales</taxon>
        <taxon>Tannerellaceae</taxon>
        <taxon>Parabacteroides</taxon>
    </lineage>
</organism>
<dbReference type="Proteomes" id="UP000286260">
    <property type="component" value="Unassembled WGS sequence"/>
</dbReference>
<comment type="caution">
    <text evidence="1">The sequence shown here is derived from an EMBL/GenBank/DDBJ whole genome shotgun (WGS) entry which is preliminary data.</text>
</comment>
<accession>A0A3R6DH34</accession>
<dbReference type="RefSeq" id="WP_122204326.1">
    <property type="nucleotide sequence ID" value="NZ_QSII01000009.1"/>
</dbReference>